<comment type="caution">
    <text evidence="2">The sequence shown here is derived from an EMBL/GenBank/DDBJ whole genome shotgun (WGS) entry which is preliminary data.</text>
</comment>
<sequence length="467" mass="53541">MRFVSTILFSTLVIISANANHLPTADFGEGCLNVQDDGSRAQVPDFETHDSFLVSPESRFRFSSDGRHDNQAVRVEPTVKIVSDDNAWSIDAFSTTYQHDEHEAWYKSNNHGKFAASPTWSSESVCQCRCTPYFSDLGTRKDWCSIFDNSHHPHVDFLGGINENQSVNSLDHKPCCFSADKLKSMGPTLNFASLCHVLETEAGSNGDPHFKTWHNEHFASHDTGVTSRVPSFIRIGNAILEIEGSALEFDSVTHYWINYEYQGELTEFAGFPVKMFSQQGTAITKNRIEIDFEFYLSRTDKRLFFLPIRSLSRFLSRMQMKNRLETSVVMLGDFNTGQTLARDGVTVLDDFTELGHEWQVLRIPSGKHLFRVKRLHLKFPETCIDPEHPRGDRRRRRRRRRHLDSSFVSEEEAEAACYGLKDELDRKDCAVYDILATPTRFGHGWSLPTDWLGSRRDICRFPLSRFE</sequence>
<reference evidence="2" key="1">
    <citation type="submission" date="2023-08" db="EMBL/GenBank/DDBJ databases">
        <authorList>
            <person name="Audoor S."/>
            <person name="Bilcke G."/>
        </authorList>
    </citation>
    <scope>NUCLEOTIDE SEQUENCE</scope>
</reference>
<name>A0AAD2G4X0_9STRA</name>
<organism evidence="2 3">
    <name type="scientific">Cylindrotheca closterium</name>
    <dbReference type="NCBI Taxonomy" id="2856"/>
    <lineage>
        <taxon>Eukaryota</taxon>
        <taxon>Sar</taxon>
        <taxon>Stramenopiles</taxon>
        <taxon>Ochrophyta</taxon>
        <taxon>Bacillariophyta</taxon>
        <taxon>Bacillariophyceae</taxon>
        <taxon>Bacillariophycidae</taxon>
        <taxon>Bacillariales</taxon>
        <taxon>Bacillariaceae</taxon>
        <taxon>Cylindrotheca</taxon>
    </lineage>
</organism>
<feature type="signal peptide" evidence="1">
    <location>
        <begin position="1"/>
        <end position="19"/>
    </location>
</feature>
<proteinExistence type="predicted"/>
<feature type="chain" id="PRO_5042105917" description="Endonuclease/exonuclease/phosphatase domain-containing protein" evidence="1">
    <location>
        <begin position="20"/>
        <end position="467"/>
    </location>
</feature>
<dbReference type="EMBL" id="CAKOGP040002114">
    <property type="protein sequence ID" value="CAJ1962745.1"/>
    <property type="molecule type" value="Genomic_DNA"/>
</dbReference>
<evidence type="ECO:0000313" key="3">
    <source>
        <dbReference type="Proteomes" id="UP001295423"/>
    </source>
</evidence>
<keyword evidence="1" id="KW-0732">Signal</keyword>
<evidence type="ECO:0000313" key="2">
    <source>
        <dbReference type="EMBL" id="CAJ1962745.1"/>
    </source>
</evidence>
<accession>A0AAD2G4X0</accession>
<dbReference type="AlphaFoldDB" id="A0AAD2G4X0"/>
<evidence type="ECO:0000256" key="1">
    <source>
        <dbReference type="SAM" id="SignalP"/>
    </source>
</evidence>
<protein>
    <recommendedName>
        <fullName evidence="4">Endonuclease/exonuclease/phosphatase domain-containing protein</fullName>
    </recommendedName>
</protein>
<keyword evidence="3" id="KW-1185">Reference proteome</keyword>
<dbReference type="Proteomes" id="UP001295423">
    <property type="component" value="Unassembled WGS sequence"/>
</dbReference>
<gene>
    <name evidence="2" type="ORF">CYCCA115_LOCUS19835</name>
</gene>
<evidence type="ECO:0008006" key="4">
    <source>
        <dbReference type="Google" id="ProtNLM"/>
    </source>
</evidence>